<gene>
    <name evidence="1" type="ORF">EMA8858_02645</name>
</gene>
<keyword evidence="2" id="KW-1185">Reference proteome</keyword>
<dbReference type="EMBL" id="CAKLPY010000002">
    <property type="protein sequence ID" value="CAH0996513.1"/>
    <property type="molecule type" value="Genomic_DNA"/>
</dbReference>
<proteinExistence type="predicted"/>
<sequence>MVTDFANLLFWNPAFSVLIFGKLQPFLLKLNHLFGSATKTFYAKYAYL</sequence>
<evidence type="ECO:0000313" key="1">
    <source>
        <dbReference type="EMBL" id="CAH0996513.1"/>
    </source>
</evidence>
<organism evidence="1 2">
    <name type="scientific">Emticicia aquatica</name>
    <dbReference type="NCBI Taxonomy" id="1681835"/>
    <lineage>
        <taxon>Bacteria</taxon>
        <taxon>Pseudomonadati</taxon>
        <taxon>Bacteroidota</taxon>
        <taxon>Cytophagia</taxon>
        <taxon>Cytophagales</taxon>
        <taxon>Leadbetterellaceae</taxon>
        <taxon>Emticicia</taxon>
    </lineage>
</organism>
<comment type="caution">
    <text evidence="1">The sequence shown here is derived from an EMBL/GenBank/DDBJ whole genome shotgun (WGS) entry which is preliminary data.</text>
</comment>
<name>A0ABM9AS87_9BACT</name>
<reference evidence="1" key="1">
    <citation type="submission" date="2021-12" db="EMBL/GenBank/DDBJ databases">
        <authorList>
            <person name="Rodrigo-Torres L."/>
            <person name="Arahal R. D."/>
            <person name="Lucena T."/>
        </authorList>
    </citation>
    <scope>NUCLEOTIDE SEQUENCE</scope>
    <source>
        <strain evidence="1">CECT 8858</strain>
    </source>
</reference>
<protein>
    <submittedName>
        <fullName evidence="1">Uncharacterized protein</fullName>
    </submittedName>
</protein>
<dbReference type="Proteomes" id="UP000837932">
    <property type="component" value="Unassembled WGS sequence"/>
</dbReference>
<accession>A0ABM9AS87</accession>
<evidence type="ECO:0000313" key="2">
    <source>
        <dbReference type="Proteomes" id="UP000837932"/>
    </source>
</evidence>